<organism evidence="2 3">
    <name type="scientific">Desulfonema ishimotonii</name>
    <dbReference type="NCBI Taxonomy" id="45657"/>
    <lineage>
        <taxon>Bacteria</taxon>
        <taxon>Pseudomonadati</taxon>
        <taxon>Thermodesulfobacteriota</taxon>
        <taxon>Desulfobacteria</taxon>
        <taxon>Desulfobacterales</taxon>
        <taxon>Desulfococcaceae</taxon>
        <taxon>Desulfonema</taxon>
    </lineage>
</organism>
<dbReference type="InterPro" id="IPR003251">
    <property type="entry name" value="Rr_diiron-bd_dom"/>
</dbReference>
<proteinExistence type="predicted"/>
<accession>A0A401FWI7</accession>
<dbReference type="CDD" id="cd01045">
    <property type="entry name" value="Ferritin_like_AB"/>
    <property type="match status" value="1"/>
</dbReference>
<dbReference type="GO" id="GO:0016491">
    <property type="term" value="F:oxidoreductase activity"/>
    <property type="evidence" value="ECO:0007669"/>
    <property type="project" value="InterPro"/>
</dbReference>
<dbReference type="Pfam" id="PF02915">
    <property type="entry name" value="Rubrerythrin"/>
    <property type="match status" value="1"/>
</dbReference>
<dbReference type="Gene3D" id="1.20.1260.10">
    <property type="match status" value="1"/>
</dbReference>
<keyword evidence="3" id="KW-1185">Reference proteome</keyword>
<dbReference type="GO" id="GO:0046872">
    <property type="term" value="F:metal ion binding"/>
    <property type="evidence" value="ECO:0007669"/>
    <property type="project" value="InterPro"/>
</dbReference>
<feature type="domain" description="Rubrerythrin diiron-binding" evidence="1">
    <location>
        <begin position="8"/>
        <end position="148"/>
    </location>
</feature>
<dbReference type="Proteomes" id="UP000288096">
    <property type="component" value="Unassembled WGS sequence"/>
</dbReference>
<sequence length="167" mass="19287">MSENNALNILKNAILLEERGRAFYLKVAEQAPDTEVREFFEMMAEEESGHIKMLAEQFRFYRENKRFKPADYEERGAEDVASAVLSAALMEKIAAAGFESAAISAAISMEERAVKLYAGQAEASQDPEEKKLYHWLAQWERGHLSLLMDMDRQLTEKIWNDNQFWPF</sequence>
<protein>
    <submittedName>
        <fullName evidence="2">Rubrerythrin</fullName>
    </submittedName>
</protein>
<reference evidence="3" key="1">
    <citation type="submission" date="2017-11" db="EMBL/GenBank/DDBJ databases">
        <authorList>
            <person name="Watanabe M."/>
            <person name="Kojima H."/>
        </authorList>
    </citation>
    <scope>NUCLEOTIDE SEQUENCE [LARGE SCALE GENOMIC DNA]</scope>
    <source>
        <strain evidence="3">Tokyo 01</strain>
    </source>
</reference>
<evidence type="ECO:0000259" key="1">
    <source>
        <dbReference type="Pfam" id="PF02915"/>
    </source>
</evidence>
<dbReference type="OrthoDB" id="5418465at2"/>
<dbReference type="EMBL" id="BEXT01000001">
    <property type="protein sequence ID" value="GBC61321.1"/>
    <property type="molecule type" value="Genomic_DNA"/>
</dbReference>
<dbReference type="InterPro" id="IPR009078">
    <property type="entry name" value="Ferritin-like_SF"/>
</dbReference>
<evidence type="ECO:0000313" key="2">
    <source>
        <dbReference type="EMBL" id="GBC61321.1"/>
    </source>
</evidence>
<name>A0A401FWI7_9BACT</name>
<gene>
    <name evidence="2" type="ORF">DENIS_2281</name>
</gene>
<evidence type="ECO:0000313" key="3">
    <source>
        <dbReference type="Proteomes" id="UP000288096"/>
    </source>
</evidence>
<dbReference type="InterPro" id="IPR012347">
    <property type="entry name" value="Ferritin-like"/>
</dbReference>
<dbReference type="PANTHER" id="PTHR33531:SF7">
    <property type="entry name" value="HYPOTHETICAL MEMBRANE PROTEIN, CONSERVED"/>
    <property type="match status" value="1"/>
</dbReference>
<dbReference type="SUPFAM" id="SSF47240">
    <property type="entry name" value="Ferritin-like"/>
    <property type="match status" value="1"/>
</dbReference>
<dbReference type="PANTHER" id="PTHR33531">
    <property type="entry name" value="RUBRERYTHRIN SUBFAMILY"/>
    <property type="match status" value="1"/>
</dbReference>
<dbReference type="AlphaFoldDB" id="A0A401FWI7"/>
<comment type="caution">
    <text evidence="2">The sequence shown here is derived from an EMBL/GenBank/DDBJ whole genome shotgun (WGS) entry which is preliminary data.</text>
</comment>
<dbReference type="RefSeq" id="WP_124328621.1">
    <property type="nucleotide sequence ID" value="NZ_BEXT01000001.1"/>
</dbReference>
<reference evidence="3" key="2">
    <citation type="submission" date="2019-01" db="EMBL/GenBank/DDBJ databases">
        <title>Genome sequence of Desulfonema ishimotonii strain Tokyo 01.</title>
        <authorList>
            <person name="Fukui M."/>
        </authorList>
    </citation>
    <scope>NUCLEOTIDE SEQUENCE [LARGE SCALE GENOMIC DNA]</scope>
    <source>
        <strain evidence="3">Tokyo 01</strain>
    </source>
</reference>